<dbReference type="AlphaFoldDB" id="A0A524RL41"/>
<evidence type="ECO:0000313" key="2">
    <source>
        <dbReference type="EMBL" id="TGG90577.1"/>
    </source>
</evidence>
<sequence length="238" mass="25940">MDSAIPAQAAEARGEADDDLADLDQAAATIGPGGSSAPERDAAGYRRRMERRREVQARRVAERSREKGLTLVFTGQGKGKTTAGLGLVLRSLGHGERVAIVQFIKGGWTPGEARALTVFADRVRWHALGEGFTWETLDRERDRQLVAEAWRVACDYLRDGAFKLVLLDEINVALRLGYIETETVLAGLAERPALTHVALTGRGAPRELIAAADLVTEMTLVKHPFREQGVKAQAGIEF</sequence>
<evidence type="ECO:0000313" key="3">
    <source>
        <dbReference type="Proteomes" id="UP000317990"/>
    </source>
</evidence>
<comment type="caution">
    <text evidence="2">The sequence shown here is derived from an EMBL/GenBank/DDBJ whole genome shotgun (WGS) entry which is preliminary data.</text>
</comment>
<dbReference type="GO" id="GO:0009236">
    <property type="term" value="P:cobalamin biosynthetic process"/>
    <property type="evidence" value="ECO:0007669"/>
    <property type="project" value="InterPro"/>
</dbReference>
<dbReference type="InterPro" id="IPR027417">
    <property type="entry name" value="P-loop_NTPase"/>
</dbReference>
<dbReference type="EMBL" id="SRMO01000087">
    <property type="protein sequence ID" value="TGG90577.1"/>
    <property type="molecule type" value="Genomic_DNA"/>
</dbReference>
<reference evidence="2 3" key="1">
    <citation type="journal article" date="2019" name="mSystems">
        <title>Life at home and on the roam: Genomic adaptions reflect the dual lifestyle of an intracellular, facultative symbiont.</title>
        <authorList>
            <person name="Burgsdorf I."/>
        </authorList>
    </citation>
    <scope>NUCLEOTIDE SEQUENCE [LARGE SCALE GENOMIC DNA]</scope>
    <source>
        <strain evidence="2">277cV</strain>
    </source>
</reference>
<dbReference type="SUPFAM" id="SSF52540">
    <property type="entry name" value="P-loop containing nucleoside triphosphate hydrolases"/>
    <property type="match status" value="1"/>
</dbReference>
<proteinExistence type="predicted"/>
<protein>
    <submittedName>
        <fullName evidence="2">Cob(I)yrinic acid a,c-diamide adenosyltransferase</fullName>
        <ecNumber evidence="2">2.5.1.17</ecNumber>
    </submittedName>
</protein>
<dbReference type="PANTHER" id="PTHR46638:SF1">
    <property type="entry name" value="CORRINOID ADENOSYLTRANSFERASE"/>
    <property type="match status" value="1"/>
</dbReference>
<dbReference type="Gene3D" id="3.40.50.300">
    <property type="entry name" value="P-loop containing nucleotide triphosphate hydrolases"/>
    <property type="match status" value="1"/>
</dbReference>
<feature type="region of interest" description="Disordered" evidence="1">
    <location>
        <begin position="1"/>
        <end position="49"/>
    </location>
</feature>
<dbReference type="GO" id="GO:0005524">
    <property type="term" value="F:ATP binding"/>
    <property type="evidence" value="ECO:0007669"/>
    <property type="project" value="InterPro"/>
</dbReference>
<dbReference type="NCBIfam" id="NF004637">
    <property type="entry name" value="PRK05986.1"/>
    <property type="match status" value="1"/>
</dbReference>
<dbReference type="Pfam" id="PF02572">
    <property type="entry name" value="CobA_CobO_BtuR"/>
    <property type="match status" value="1"/>
</dbReference>
<dbReference type="PIRSF" id="PIRSF015617">
    <property type="entry name" value="Adensltrnsf_CobA"/>
    <property type="match status" value="1"/>
</dbReference>
<dbReference type="EC" id="2.5.1.17" evidence="2"/>
<dbReference type="InterPro" id="IPR003724">
    <property type="entry name" value="CblAdoTrfase_CobA"/>
</dbReference>
<dbReference type="PANTHER" id="PTHR46638">
    <property type="entry name" value="CORRINOID ADENOSYLTRANSFERASE"/>
    <property type="match status" value="1"/>
</dbReference>
<dbReference type="GO" id="GO:0008817">
    <property type="term" value="F:corrinoid adenosyltransferase activity"/>
    <property type="evidence" value="ECO:0007669"/>
    <property type="project" value="UniProtKB-EC"/>
</dbReference>
<dbReference type="NCBIfam" id="TIGR00708">
    <property type="entry name" value="cobA"/>
    <property type="match status" value="1"/>
</dbReference>
<evidence type="ECO:0000256" key="1">
    <source>
        <dbReference type="SAM" id="MobiDB-lite"/>
    </source>
</evidence>
<keyword evidence="2" id="KW-0808">Transferase</keyword>
<organism evidence="2 3">
    <name type="scientific">Aphanocapsa feldmannii 277cV</name>
    <dbReference type="NCBI Taxonomy" id="2507553"/>
    <lineage>
        <taxon>Bacteria</taxon>
        <taxon>Bacillati</taxon>
        <taxon>Cyanobacteriota</taxon>
        <taxon>Cyanophyceae</taxon>
        <taxon>Oscillatoriophycideae</taxon>
        <taxon>Chroococcales</taxon>
        <taxon>Microcystaceae</taxon>
        <taxon>Aphanocapsa</taxon>
    </lineage>
</organism>
<dbReference type="CDD" id="cd00561">
    <property type="entry name" value="CobA_ACA"/>
    <property type="match status" value="1"/>
</dbReference>
<name>A0A524RL41_9CHRO</name>
<accession>A0A524RL41</accession>
<gene>
    <name evidence="2" type="primary">cobO</name>
    <name evidence="2" type="ORF">ERJ67_10510</name>
</gene>
<dbReference type="Proteomes" id="UP000317990">
    <property type="component" value="Unassembled WGS sequence"/>
</dbReference>